<keyword evidence="1" id="KW-1133">Transmembrane helix</keyword>
<dbReference type="EMBL" id="CAJGYM010000009">
    <property type="protein sequence ID" value="CAD6188708.1"/>
    <property type="molecule type" value="Genomic_DNA"/>
</dbReference>
<name>A0A8S1H200_9PELO</name>
<feature type="transmembrane region" description="Helical" evidence="1">
    <location>
        <begin position="215"/>
        <end position="234"/>
    </location>
</feature>
<reference evidence="2" key="1">
    <citation type="submission" date="2020-10" db="EMBL/GenBank/DDBJ databases">
        <authorList>
            <person name="Kikuchi T."/>
        </authorList>
    </citation>
    <scope>NUCLEOTIDE SEQUENCE</scope>
    <source>
        <strain evidence="2">NKZ352</strain>
    </source>
</reference>
<proteinExistence type="predicted"/>
<evidence type="ECO:0000313" key="3">
    <source>
        <dbReference type="Proteomes" id="UP000835052"/>
    </source>
</evidence>
<sequence>MGSQYLPTQKELAAKERRTKILIKYKIETPTVRESALKLANETVTKCSTFPRVYAQDLAGPLMSYRQKILDQKIIINGKCFDPIHKIHLMFGISDNRTIFEDFLRVIYLFFFYTAFSVFLAYHFIDWDKQMTNAFSGNVLAVVPSEKQGPTPWHMLKRDDTKVDVDQEKIYYEKLQNLRPRNFFQNKLKSLHCENSCPAGGSSISFDTKRVAPPIALGVYCASVVVYTLLVIMMRGSEEVEKTYTAYQAFHYTMGVETKDVITGNFGDYVLAVANIITMCSLTMTVPNLLLILLEEPSRRRIIGEPNGYDLYLVERKEIQKRLDLESKIFFRQNNGELLKS</sequence>
<evidence type="ECO:0000256" key="1">
    <source>
        <dbReference type="SAM" id="Phobius"/>
    </source>
</evidence>
<dbReference type="AlphaFoldDB" id="A0A8S1H200"/>
<keyword evidence="3" id="KW-1185">Reference proteome</keyword>
<dbReference type="Proteomes" id="UP000835052">
    <property type="component" value="Unassembled WGS sequence"/>
</dbReference>
<organism evidence="2 3">
    <name type="scientific">Caenorhabditis auriculariae</name>
    <dbReference type="NCBI Taxonomy" id="2777116"/>
    <lineage>
        <taxon>Eukaryota</taxon>
        <taxon>Metazoa</taxon>
        <taxon>Ecdysozoa</taxon>
        <taxon>Nematoda</taxon>
        <taxon>Chromadorea</taxon>
        <taxon>Rhabditida</taxon>
        <taxon>Rhabditina</taxon>
        <taxon>Rhabditomorpha</taxon>
        <taxon>Rhabditoidea</taxon>
        <taxon>Rhabditidae</taxon>
        <taxon>Peloderinae</taxon>
        <taxon>Caenorhabditis</taxon>
    </lineage>
</organism>
<evidence type="ECO:0000313" key="2">
    <source>
        <dbReference type="EMBL" id="CAD6188708.1"/>
    </source>
</evidence>
<gene>
    <name evidence="2" type="ORF">CAUJ_LOCUS4627</name>
</gene>
<comment type="caution">
    <text evidence="2">The sequence shown here is derived from an EMBL/GenBank/DDBJ whole genome shotgun (WGS) entry which is preliminary data.</text>
</comment>
<protein>
    <submittedName>
        <fullName evidence="2">Uncharacterized protein</fullName>
    </submittedName>
</protein>
<feature type="transmembrane region" description="Helical" evidence="1">
    <location>
        <begin position="106"/>
        <end position="125"/>
    </location>
</feature>
<keyword evidence="1" id="KW-0812">Transmembrane</keyword>
<keyword evidence="1" id="KW-0472">Membrane</keyword>
<feature type="transmembrane region" description="Helical" evidence="1">
    <location>
        <begin position="269"/>
        <end position="294"/>
    </location>
</feature>
<accession>A0A8S1H200</accession>